<accession>A0A3P7M8W2</accession>
<feature type="signal peptide" evidence="1">
    <location>
        <begin position="1"/>
        <end position="22"/>
    </location>
</feature>
<dbReference type="EMBL" id="UYRV01104865">
    <property type="protein sequence ID" value="VDN20167.1"/>
    <property type="molecule type" value="Genomic_DNA"/>
</dbReference>
<proteinExistence type="predicted"/>
<evidence type="ECO:0000313" key="3">
    <source>
        <dbReference type="Proteomes" id="UP000271889"/>
    </source>
</evidence>
<gene>
    <name evidence="2" type="ORF">CGOC_LOCUS8755</name>
</gene>
<evidence type="ECO:0000313" key="2">
    <source>
        <dbReference type="EMBL" id="VDN20167.1"/>
    </source>
</evidence>
<sequence length="87" mass="9452">MANMLFLAMLVTLMTISAVAQADIGQLERKKRQDDIHIYVDGGGTSYGGESALTTFQFRPILKSPFSMLPPAFEISKSPAQACLNSL</sequence>
<evidence type="ECO:0000256" key="1">
    <source>
        <dbReference type="SAM" id="SignalP"/>
    </source>
</evidence>
<keyword evidence="3" id="KW-1185">Reference proteome</keyword>
<organism evidence="2 3">
    <name type="scientific">Cylicostephanus goldi</name>
    <name type="common">Nematode worm</name>
    <dbReference type="NCBI Taxonomy" id="71465"/>
    <lineage>
        <taxon>Eukaryota</taxon>
        <taxon>Metazoa</taxon>
        <taxon>Ecdysozoa</taxon>
        <taxon>Nematoda</taxon>
        <taxon>Chromadorea</taxon>
        <taxon>Rhabditida</taxon>
        <taxon>Rhabditina</taxon>
        <taxon>Rhabditomorpha</taxon>
        <taxon>Strongyloidea</taxon>
        <taxon>Strongylidae</taxon>
        <taxon>Cylicostephanus</taxon>
    </lineage>
</organism>
<dbReference type="AlphaFoldDB" id="A0A3P7M8W2"/>
<name>A0A3P7M8W2_CYLGO</name>
<protein>
    <recommendedName>
        <fullName evidence="4">Carboxylesterase type B domain-containing protein</fullName>
    </recommendedName>
</protein>
<reference evidence="2 3" key="1">
    <citation type="submission" date="2018-11" db="EMBL/GenBank/DDBJ databases">
        <authorList>
            <consortium name="Pathogen Informatics"/>
        </authorList>
    </citation>
    <scope>NUCLEOTIDE SEQUENCE [LARGE SCALE GENOMIC DNA]</scope>
</reference>
<keyword evidence="1" id="KW-0732">Signal</keyword>
<dbReference type="Proteomes" id="UP000271889">
    <property type="component" value="Unassembled WGS sequence"/>
</dbReference>
<feature type="chain" id="PRO_5018156311" description="Carboxylesterase type B domain-containing protein" evidence="1">
    <location>
        <begin position="23"/>
        <end position="87"/>
    </location>
</feature>
<dbReference type="OrthoDB" id="10558283at2759"/>
<evidence type="ECO:0008006" key="4">
    <source>
        <dbReference type="Google" id="ProtNLM"/>
    </source>
</evidence>